<comment type="similarity">
    <text evidence="9 10 11">Belongs to the MurJ/MviN family.</text>
</comment>
<evidence type="ECO:0000313" key="13">
    <source>
        <dbReference type="Proteomes" id="UP000287502"/>
    </source>
</evidence>
<dbReference type="InterPro" id="IPR051050">
    <property type="entry name" value="Lipid_II_flippase_MurJ/MviN"/>
</dbReference>
<feature type="transmembrane region" description="Helical" evidence="10">
    <location>
        <begin position="405"/>
        <end position="424"/>
    </location>
</feature>
<feature type="transmembrane region" description="Helical" evidence="10">
    <location>
        <begin position="464"/>
        <end position="486"/>
    </location>
</feature>
<dbReference type="Proteomes" id="UP000287502">
    <property type="component" value="Chromosome"/>
</dbReference>
<comment type="function">
    <text evidence="8 10 11">Involved in peptidoglycan biosynthesis. Transports lipid-linked peptidoglycan precursors from the inner to the outer leaflet of the cytoplasmic membrane.</text>
</comment>
<comment type="pathway">
    <text evidence="10">Cell wall biogenesis; peptidoglycan biosynthesis.</text>
</comment>
<feature type="transmembrane region" description="Helical" evidence="10">
    <location>
        <begin position="109"/>
        <end position="128"/>
    </location>
</feature>
<evidence type="ECO:0000256" key="10">
    <source>
        <dbReference type="HAMAP-Rule" id="MF_02078"/>
    </source>
</evidence>
<dbReference type="PANTHER" id="PTHR47019:SF1">
    <property type="entry name" value="LIPID II FLIPPASE MURJ"/>
    <property type="match status" value="1"/>
</dbReference>
<dbReference type="EMBL" id="CP035108">
    <property type="protein sequence ID" value="QAR33254.1"/>
    <property type="molecule type" value="Genomic_DNA"/>
</dbReference>
<proteinExistence type="inferred from homology"/>
<keyword evidence="6 10" id="KW-1133">Transmembrane helix</keyword>
<keyword evidence="4 10" id="KW-0133">Cell shape</keyword>
<protein>
    <recommendedName>
        <fullName evidence="10">Probable lipid II flippase MurJ</fullName>
    </recommendedName>
</protein>
<evidence type="ECO:0000256" key="2">
    <source>
        <dbReference type="ARBA" id="ARBA00022475"/>
    </source>
</evidence>
<keyword evidence="3 10" id="KW-0812">Transmembrane</keyword>
<name>A0A3R5XXL7_9BACT</name>
<feature type="transmembrane region" description="Helical" evidence="10">
    <location>
        <begin position="20"/>
        <end position="39"/>
    </location>
</feature>
<comment type="subcellular location">
    <subcellularLocation>
        <location evidence="1 10">Cell membrane</location>
        <topology evidence="1 10">Multi-pass membrane protein</topology>
    </subcellularLocation>
</comment>
<accession>A0A3R5XXL7</accession>
<evidence type="ECO:0000256" key="7">
    <source>
        <dbReference type="ARBA" id="ARBA00023136"/>
    </source>
</evidence>
<evidence type="ECO:0000256" key="3">
    <source>
        <dbReference type="ARBA" id="ARBA00022692"/>
    </source>
</evidence>
<keyword evidence="10 11" id="KW-0961">Cell wall biogenesis/degradation</keyword>
<dbReference type="GO" id="GO:0071555">
    <property type="term" value="P:cell wall organization"/>
    <property type="evidence" value="ECO:0007669"/>
    <property type="project" value="UniProtKB-UniRule"/>
</dbReference>
<gene>
    <name evidence="10 12" type="primary">murJ</name>
    <name evidence="12" type="ORF">EP073_07515</name>
</gene>
<reference evidence="12 13" key="1">
    <citation type="submission" date="2019-01" db="EMBL/GenBank/DDBJ databases">
        <title>Geovibrio thiophilus DSM 11263, complete genome.</title>
        <authorList>
            <person name="Spring S."/>
            <person name="Bunk B."/>
            <person name="Sproer C."/>
        </authorList>
    </citation>
    <scope>NUCLEOTIDE SEQUENCE [LARGE SCALE GENOMIC DNA]</scope>
    <source>
        <strain evidence="12 13">DSM 11263</strain>
    </source>
</reference>
<feature type="transmembrane region" description="Helical" evidence="10">
    <location>
        <begin position="307"/>
        <end position="326"/>
    </location>
</feature>
<feature type="transmembrane region" description="Helical" evidence="10">
    <location>
        <begin position="158"/>
        <end position="179"/>
    </location>
</feature>
<evidence type="ECO:0000256" key="4">
    <source>
        <dbReference type="ARBA" id="ARBA00022960"/>
    </source>
</evidence>
<dbReference type="GO" id="GO:0034204">
    <property type="term" value="P:lipid translocation"/>
    <property type="evidence" value="ECO:0007669"/>
    <property type="project" value="TreeGrafter"/>
</dbReference>
<dbReference type="GO" id="GO:0015648">
    <property type="term" value="F:lipid-linked peptidoglycan transporter activity"/>
    <property type="evidence" value="ECO:0007669"/>
    <property type="project" value="UniProtKB-UniRule"/>
</dbReference>
<dbReference type="PANTHER" id="PTHR47019">
    <property type="entry name" value="LIPID II FLIPPASE MURJ"/>
    <property type="match status" value="1"/>
</dbReference>
<keyword evidence="5 10" id="KW-0573">Peptidoglycan synthesis</keyword>
<dbReference type="HAMAP" id="MF_02078">
    <property type="entry name" value="MurJ_MviN"/>
    <property type="match status" value="1"/>
</dbReference>
<keyword evidence="7 10" id="KW-0472">Membrane</keyword>
<evidence type="ECO:0000256" key="6">
    <source>
        <dbReference type="ARBA" id="ARBA00022989"/>
    </source>
</evidence>
<dbReference type="NCBIfam" id="TIGR01695">
    <property type="entry name" value="murJ_mviN"/>
    <property type="match status" value="1"/>
</dbReference>
<dbReference type="CDD" id="cd13123">
    <property type="entry name" value="MATE_MurJ_like"/>
    <property type="match status" value="1"/>
</dbReference>
<dbReference type="GO" id="GO:0009252">
    <property type="term" value="P:peptidoglycan biosynthetic process"/>
    <property type="evidence" value="ECO:0007669"/>
    <property type="project" value="UniProtKB-UniRule"/>
</dbReference>
<feature type="transmembrane region" description="Helical" evidence="10">
    <location>
        <begin position="346"/>
        <end position="368"/>
    </location>
</feature>
<evidence type="ECO:0000256" key="5">
    <source>
        <dbReference type="ARBA" id="ARBA00022984"/>
    </source>
</evidence>
<dbReference type="Pfam" id="PF03023">
    <property type="entry name" value="MurJ"/>
    <property type="match status" value="1"/>
</dbReference>
<feature type="transmembrane region" description="Helical" evidence="10">
    <location>
        <begin position="81"/>
        <end position="102"/>
    </location>
</feature>
<organism evidence="12 13">
    <name type="scientific">Geovibrio thiophilus</name>
    <dbReference type="NCBI Taxonomy" id="139438"/>
    <lineage>
        <taxon>Bacteria</taxon>
        <taxon>Pseudomonadati</taxon>
        <taxon>Deferribacterota</taxon>
        <taxon>Deferribacteres</taxon>
        <taxon>Deferribacterales</taxon>
        <taxon>Geovibrionaceae</taxon>
        <taxon>Geovibrio</taxon>
    </lineage>
</organism>
<dbReference type="PIRSF" id="PIRSF002869">
    <property type="entry name" value="MviN"/>
    <property type="match status" value="1"/>
</dbReference>
<feature type="transmembrane region" description="Helical" evidence="10">
    <location>
        <begin position="380"/>
        <end position="399"/>
    </location>
</feature>
<dbReference type="AlphaFoldDB" id="A0A3R5XXL7"/>
<dbReference type="GO" id="GO:0005886">
    <property type="term" value="C:plasma membrane"/>
    <property type="evidence" value="ECO:0007669"/>
    <property type="project" value="UniProtKB-SubCell"/>
</dbReference>
<keyword evidence="10 11" id="KW-0813">Transport</keyword>
<evidence type="ECO:0000256" key="9">
    <source>
        <dbReference type="ARBA" id="ARBA00061532"/>
    </source>
</evidence>
<feature type="transmembrane region" description="Helical" evidence="10">
    <location>
        <begin position="185"/>
        <end position="208"/>
    </location>
</feature>
<evidence type="ECO:0000256" key="11">
    <source>
        <dbReference type="PIRNR" id="PIRNR002869"/>
    </source>
</evidence>
<feature type="transmembrane region" description="Helical" evidence="10">
    <location>
        <begin position="229"/>
        <end position="256"/>
    </location>
</feature>
<feature type="transmembrane region" description="Helical" evidence="10">
    <location>
        <begin position="134"/>
        <end position="153"/>
    </location>
</feature>
<dbReference type="GO" id="GO:0008360">
    <property type="term" value="P:regulation of cell shape"/>
    <property type="evidence" value="ECO:0007669"/>
    <property type="project" value="UniProtKB-UniRule"/>
</dbReference>
<keyword evidence="2 10" id="KW-1003">Cell membrane</keyword>
<feature type="transmembrane region" description="Helical" evidence="10">
    <location>
        <begin position="436"/>
        <end position="458"/>
    </location>
</feature>
<dbReference type="PRINTS" id="PR01806">
    <property type="entry name" value="VIRFACTRMVIN"/>
</dbReference>
<evidence type="ECO:0000256" key="8">
    <source>
        <dbReference type="ARBA" id="ARBA00060041"/>
    </source>
</evidence>
<dbReference type="UniPathway" id="UPA00219"/>
<dbReference type="OrthoDB" id="9804143at2"/>
<feature type="transmembrane region" description="Helical" evidence="10">
    <location>
        <begin position="268"/>
        <end position="286"/>
    </location>
</feature>
<sequence>MSVFLKSVMKSSFGIFTSRIFGLIRDIAVAAFFGANALTDAFFVAYAIPNLFRAFFAEGALTSAFIPFLSDNMAADKKKAFSYLTSMMIVLFVMVTSIVILISMFPKQIIFLFMPGYLGSADILATAGDMLRLVMPYLVFITLCGLFTGYLYLHNSYYVPYSSTALLNISMIAGAYAGYKLGGNIMWLCYGVILGGVLQLLYIFTYSVMKGFRFRWDGMHPDVGKTFRLLVPSLAGLGINQLYFTLGRIIASFLAAGSISYLYYADRIFQLPLGVFSIAVGAVSLTEISKANTAGNFSYRNTLIDKAFIAIFVIIMPATLGLVLLADEITALIYARNQFTGVDVYNTAQALVMFSVGMIFFSYTGLLAKVFFSEKDMRTPVKGAFIGLCVYAVSNIILIKPFGHAGIALASGVSASANSFYLYSKLRDYRFNFRGNAALLVKIIFACFIMGACAVGMSVSGVHLLINIPVAALLYFAVLKITGVNVRKVLR</sequence>
<dbReference type="KEGG" id="gtl:EP073_07515"/>
<dbReference type="InterPro" id="IPR004268">
    <property type="entry name" value="MurJ"/>
</dbReference>
<evidence type="ECO:0000313" key="12">
    <source>
        <dbReference type="EMBL" id="QAR33254.1"/>
    </source>
</evidence>
<keyword evidence="13" id="KW-1185">Reference proteome</keyword>
<evidence type="ECO:0000256" key="1">
    <source>
        <dbReference type="ARBA" id="ARBA00004651"/>
    </source>
</evidence>
<dbReference type="RefSeq" id="WP_128466540.1">
    <property type="nucleotide sequence ID" value="NZ_CP035108.1"/>
</dbReference>